<keyword evidence="3" id="KW-0560">Oxidoreductase</keyword>
<comment type="cofactor">
    <cofactor evidence="1">
        <name>heme</name>
        <dbReference type="ChEBI" id="CHEBI:30413"/>
    </cofactor>
</comment>
<dbReference type="EMBL" id="BAAAMU010000126">
    <property type="protein sequence ID" value="GAA1681701.1"/>
    <property type="molecule type" value="Genomic_DNA"/>
</dbReference>
<comment type="caution">
    <text evidence="5">The sequence shown here is derived from an EMBL/GenBank/DDBJ whole genome shotgun (WGS) entry which is preliminary data.</text>
</comment>
<evidence type="ECO:0000256" key="1">
    <source>
        <dbReference type="ARBA" id="ARBA00001971"/>
    </source>
</evidence>
<evidence type="ECO:0000313" key="5">
    <source>
        <dbReference type="EMBL" id="GAA1681701.1"/>
    </source>
</evidence>
<dbReference type="Gene3D" id="1.10.630.10">
    <property type="entry name" value="Cytochrome P450"/>
    <property type="match status" value="1"/>
</dbReference>
<dbReference type="InterPro" id="IPR050121">
    <property type="entry name" value="Cytochrome_P450_monoxygenase"/>
</dbReference>
<keyword evidence="3" id="KW-0479">Metal-binding</keyword>
<gene>
    <name evidence="5" type="ORF">GCM10009733_092950</name>
</gene>
<reference evidence="5 6" key="1">
    <citation type="journal article" date="2019" name="Int. J. Syst. Evol. Microbiol.">
        <title>The Global Catalogue of Microorganisms (GCM) 10K type strain sequencing project: providing services to taxonomists for standard genome sequencing and annotation.</title>
        <authorList>
            <consortium name="The Broad Institute Genomics Platform"/>
            <consortium name="The Broad Institute Genome Sequencing Center for Infectious Disease"/>
            <person name="Wu L."/>
            <person name="Ma J."/>
        </authorList>
    </citation>
    <scope>NUCLEOTIDE SEQUENCE [LARGE SCALE GENOMIC DNA]</scope>
    <source>
        <strain evidence="5 6">JCM 13929</strain>
    </source>
</reference>
<dbReference type="InterPro" id="IPR017972">
    <property type="entry name" value="Cyt_P450_CS"/>
</dbReference>
<keyword evidence="6" id="KW-1185">Reference proteome</keyword>
<dbReference type="InterPro" id="IPR036396">
    <property type="entry name" value="Cyt_P450_sf"/>
</dbReference>
<keyword evidence="3" id="KW-0408">Iron</keyword>
<sequence length="451" mass="49910">MIDALGARPGVPHPGGRLAGARGRRHRLEPWLGSAVLPAALIVGDGVVDRMFGRTDGMFGLWFPGIGKAVMLADPGLVRDVFRAPGGVIDSAEANRVQEPVIGPQGLGRLDGQEHRRLREIMAPAIRNRVSARLRAATEKLAQQVADRCPAGTPFALRPRLHAALMDAILDVTLGVDPARRHAWREPLRELFRRADSYEITVRYALRRAGGMALWPSYHRAKESCDRLIYDEISRRRREGEGDDLLGVLMRARDERGARLTDQVLRDQVMSMIAGARTTTATGLAWAFERVVRHPEALRRLSAESDEGTSDVYATAVAYEALRVRPPVAFFGRVVRLPFELGGRVLAPGTTIIVHLRSLHHDPGLYPDPAAFRPERWLGRRPGGYGWMPFGGGSHTCLGDRLAVMQMKAFLRVFTRSLELSPAEPADEQIRWKAVSNSPGSDCRLIAQPRR</sequence>
<comment type="similarity">
    <text evidence="2 3">Belongs to the cytochrome P450 family.</text>
</comment>
<organism evidence="5 6">
    <name type="scientific">Nonomuraea maheshkhaliensis</name>
    <dbReference type="NCBI Taxonomy" id="419590"/>
    <lineage>
        <taxon>Bacteria</taxon>
        <taxon>Bacillati</taxon>
        <taxon>Actinomycetota</taxon>
        <taxon>Actinomycetes</taxon>
        <taxon>Streptosporangiales</taxon>
        <taxon>Streptosporangiaceae</taxon>
        <taxon>Nonomuraea</taxon>
    </lineage>
</organism>
<dbReference type="Proteomes" id="UP001500064">
    <property type="component" value="Unassembled WGS sequence"/>
</dbReference>
<evidence type="ECO:0000256" key="4">
    <source>
        <dbReference type="SAM" id="MobiDB-lite"/>
    </source>
</evidence>
<dbReference type="Pfam" id="PF00067">
    <property type="entry name" value="p450"/>
    <property type="match status" value="1"/>
</dbReference>
<dbReference type="PROSITE" id="PS00086">
    <property type="entry name" value="CYTOCHROME_P450"/>
    <property type="match status" value="1"/>
</dbReference>
<name>A0ABN2H595_9ACTN</name>
<evidence type="ECO:0000313" key="6">
    <source>
        <dbReference type="Proteomes" id="UP001500064"/>
    </source>
</evidence>
<protein>
    <submittedName>
        <fullName evidence="5">Cytochrome P450</fullName>
    </submittedName>
</protein>
<dbReference type="PANTHER" id="PTHR24305:SF166">
    <property type="entry name" value="CYTOCHROME P450 12A4, MITOCHONDRIAL-RELATED"/>
    <property type="match status" value="1"/>
</dbReference>
<evidence type="ECO:0000256" key="2">
    <source>
        <dbReference type="ARBA" id="ARBA00010617"/>
    </source>
</evidence>
<dbReference type="InterPro" id="IPR002397">
    <property type="entry name" value="Cyt_P450_B"/>
</dbReference>
<accession>A0ABN2H595</accession>
<dbReference type="SUPFAM" id="SSF48264">
    <property type="entry name" value="Cytochrome P450"/>
    <property type="match status" value="1"/>
</dbReference>
<keyword evidence="3" id="KW-0503">Monooxygenase</keyword>
<dbReference type="RefSeq" id="WP_346113424.1">
    <property type="nucleotide sequence ID" value="NZ_BAAAMU010000126.1"/>
</dbReference>
<feature type="region of interest" description="Disordered" evidence="4">
    <location>
        <begin position="1"/>
        <end position="22"/>
    </location>
</feature>
<dbReference type="PRINTS" id="PR00359">
    <property type="entry name" value="BP450"/>
</dbReference>
<keyword evidence="3" id="KW-0349">Heme</keyword>
<proteinExistence type="inferred from homology"/>
<dbReference type="PANTHER" id="PTHR24305">
    <property type="entry name" value="CYTOCHROME P450"/>
    <property type="match status" value="1"/>
</dbReference>
<evidence type="ECO:0000256" key="3">
    <source>
        <dbReference type="RuleBase" id="RU000461"/>
    </source>
</evidence>
<dbReference type="InterPro" id="IPR001128">
    <property type="entry name" value="Cyt_P450"/>
</dbReference>
<dbReference type="PRINTS" id="PR00385">
    <property type="entry name" value="P450"/>
</dbReference>